<comment type="caution">
    <text evidence="1">The sequence shown here is derived from an EMBL/GenBank/DDBJ whole genome shotgun (WGS) entry which is preliminary data.</text>
</comment>
<dbReference type="AlphaFoldDB" id="A0AA42BMP2"/>
<dbReference type="EMBL" id="JAMYWC010000007">
    <property type="protein sequence ID" value="MCP1175142.1"/>
    <property type="molecule type" value="Genomic_DNA"/>
</dbReference>
<organism evidence="1 2">
    <name type="scientific">Ralstonia chuxiongensis</name>
    <dbReference type="NCBI Taxonomy" id="2957504"/>
    <lineage>
        <taxon>Bacteria</taxon>
        <taxon>Pseudomonadati</taxon>
        <taxon>Pseudomonadota</taxon>
        <taxon>Betaproteobacteria</taxon>
        <taxon>Burkholderiales</taxon>
        <taxon>Burkholderiaceae</taxon>
        <taxon>Ralstonia</taxon>
    </lineage>
</organism>
<proteinExistence type="predicted"/>
<evidence type="ECO:0000313" key="1">
    <source>
        <dbReference type="EMBL" id="MCP1175142.1"/>
    </source>
</evidence>
<gene>
    <name evidence="1" type="ORF">NKG59_22475</name>
</gene>
<dbReference type="Proteomes" id="UP001162793">
    <property type="component" value="Unassembled WGS sequence"/>
</dbReference>
<reference evidence="2" key="1">
    <citation type="journal article" date="2023" name="Front. Microbiol.">
        <title>Ralstonia chuxiongensis sp. nov., Ralstonia mojiangensis sp. nov., and Ralstonia soli sp. nov., isolated from tobacco fields, are three novel species in the family Burkholderiaceae.</title>
        <authorList>
            <person name="Lu C.H."/>
            <person name="Zhang Y.Y."/>
            <person name="Jiang N."/>
            <person name="Chen W."/>
            <person name="Shao X."/>
            <person name="Zhao Z.M."/>
            <person name="Lu W.L."/>
            <person name="Hu X."/>
            <person name="Xi Y.X."/>
            <person name="Zou S.Y."/>
            <person name="Wei Q.J."/>
            <person name="Lin Z.L."/>
            <person name="Gong L."/>
            <person name="Gai X.T."/>
            <person name="Zhang L.Q."/>
            <person name="Li J.Y."/>
            <person name="Jin Y."/>
            <person name="Xia Z.Y."/>
        </authorList>
    </citation>
    <scope>NUCLEOTIDE SEQUENCE [LARGE SCALE GENOMIC DNA]</scope>
    <source>
        <strain evidence="2">21YRMH01-3</strain>
    </source>
</reference>
<sequence length="98" mass="10640">MLRHTYVSRSNAERAARAEWQKIQRGVATFNITLARGRAELFPSLHAKVSGWKPQIDGTGWSVGRVVHSLNDSGSTTALELEIAPARLKEVGTAGTTP</sequence>
<name>A0AA42BMP2_9RALS</name>
<evidence type="ECO:0000313" key="2">
    <source>
        <dbReference type="Proteomes" id="UP001162793"/>
    </source>
</evidence>
<protein>
    <submittedName>
        <fullName evidence="1">Uncharacterized protein</fullName>
    </submittedName>
</protein>
<keyword evidence="2" id="KW-1185">Reference proteome</keyword>
<dbReference type="RefSeq" id="WP_253541613.1">
    <property type="nucleotide sequence ID" value="NZ_JAMYWC010000007.1"/>
</dbReference>
<accession>A0AA42BMP2</accession>